<proteinExistence type="predicted"/>
<dbReference type="PANTHER" id="PTHR10434:SF11">
    <property type="entry name" value="1-ACYL-SN-GLYCEROL-3-PHOSPHATE ACYLTRANSFERASE"/>
    <property type="match status" value="1"/>
</dbReference>
<evidence type="ECO:0000259" key="3">
    <source>
        <dbReference type="SMART" id="SM00563"/>
    </source>
</evidence>
<dbReference type="EMBL" id="KP211883">
    <property type="protein sequence ID" value="ANV80312.1"/>
    <property type="molecule type" value="Genomic_DNA"/>
</dbReference>
<dbReference type="InterPro" id="IPR002123">
    <property type="entry name" value="Plipid/glycerol_acylTrfase"/>
</dbReference>
<reference evidence="4" key="2">
    <citation type="journal article" date="2015" name="ISME J.">
        <title>A new class of marine Euryarchaeota group II from the Mediterranean deep chlorophyll maximum.</title>
        <authorList>
            <person name="Martin-Cuadrado A.B."/>
            <person name="Garcia-Heredia I."/>
            <person name="Molto A.G."/>
            <person name="Lopez-Ubeda R."/>
            <person name="Kimes N."/>
            <person name="Lopez-Garcia P."/>
            <person name="Moreira D."/>
            <person name="Rodriguez-Valera F."/>
        </authorList>
    </citation>
    <scope>NUCLEOTIDE SEQUENCE</scope>
</reference>
<feature type="domain" description="Phospholipid/glycerol acyltransferase" evidence="3">
    <location>
        <begin position="62"/>
        <end position="178"/>
    </location>
</feature>
<dbReference type="CDD" id="cd07989">
    <property type="entry name" value="LPLAT_AGPAT-like"/>
    <property type="match status" value="1"/>
</dbReference>
<protein>
    <recommendedName>
        <fullName evidence="3">Phospholipid/glycerol acyltransferase domain-containing protein</fullName>
    </recommendedName>
</protein>
<accession>A0A1B1TDG2</accession>
<evidence type="ECO:0000256" key="2">
    <source>
        <dbReference type="ARBA" id="ARBA00023315"/>
    </source>
</evidence>
<keyword evidence="2" id="KW-0012">Acyltransferase</keyword>
<dbReference type="GO" id="GO:0005886">
    <property type="term" value="C:plasma membrane"/>
    <property type="evidence" value="ECO:0007669"/>
    <property type="project" value="TreeGrafter"/>
</dbReference>
<dbReference type="GO" id="GO:0003841">
    <property type="term" value="F:1-acylglycerol-3-phosphate O-acyltransferase activity"/>
    <property type="evidence" value="ECO:0007669"/>
    <property type="project" value="TreeGrafter"/>
</dbReference>
<sequence length="258" mass="29005">MESGLEEKLKEFSELIKIEGTGEDFKTPIFYKFLVKYIRIIGRSLTRVNYTGIEKVPKKGPVIIIGNHISNIDPIVKIMGIGRPVHYLAKEGHFTKEPNRTIMRATGQIETFRDTGARDALARAADVLNSGLCLGLFPEGTRSRNSEAPFLQKGKTGVARLSASFPDTPVLPMALIGTREVMKPGDNAIRFWKKINVNIDDPITFNQWLLNKSGGNMDNNKIKEMIKLNPADREVEMKKIYRKFTDQVMKNLEDLGAP</sequence>
<dbReference type="PANTHER" id="PTHR10434">
    <property type="entry name" value="1-ACYL-SN-GLYCEROL-3-PHOSPHATE ACYLTRANSFERASE"/>
    <property type="match status" value="1"/>
</dbReference>
<keyword evidence="1" id="KW-0808">Transferase</keyword>
<dbReference type="GO" id="GO:0006654">
    <property type="term" value="P:phosphatidic acid biosynthetic process"/>
    <property type="evidence" value="ECO:0007669"/>
    <property type="project" value="TreeGrafter"/>
</dbReference>
<evidence type="ECO:0000256" key="1">
    <source>
        <dbReference type="ARBA" id="ARBA00022679"/>
    </source>
</evidence>
<dbReference type="AlphaFoldDB" id="A0A1B1TDG2"/>
<dbReference type="SUPFAM" id="SSF69593">
    <property type="entry name" value="Glycerol-3-phosphate (1)-acyltransferase"/>
    <property type="match status" value="1"/>
</dbReference>
<organism evidence="4">
    <name type="scientific">uncultured Poseidoniia archaeon</name>
    <dbReference type="NCBI Taxonomy" id="1697135"/>
    <lineage>
        <taxon>Archaea</taxon>
        <taxon>Methanobacteriati</taxon>
        <taxon>Thermoplasmatota</taxon>
        <taxon>Candidatus Poseidoniia</taxon>
        <taxon>environmental samples</taxon>
    </lineage>
</organism>
<evidence type="ECO:0000313" key="4">
    <source>
        <dbReference type="EMBL" id="ANV80312.1"/>
    </source>
</evidence>
<dbReference type="Pfam" id="PF01553">
    <property type="entry name" value="Acyltransferase"/>
    <property type="match status" value="1"/>
</dbReference>
<reference evidence="4" key="1">
    <citation type="submission" date="2014-11" db="EMBL/GenBank/DDBJ databases">
        <authorList>
            <person name="Zhu J."/>
            <person name="Qi W."/>
            <person name="Song R."/>
        </authorList>
    </citation>
    <scope>NUCLEOTIDE SEQUENCE</scope>
</reference>
<name>A0A1B1TDG2_9ARCH</name>
<dbReference type="SMART" id="SM00563">
    <property type="entry name" value="PlsC"/>
    <property type="match status" value="1"/>
</dbReference>